<feature type="region of interest" description="Disordered" evidence="1">
    <location>
        <begin position="552"/>
        <end position="591"/>
    </location>
</feature>
<feature type="transmembrane region" description="Helical" evidence="2">
    <location>
        <begin position="61"/>
        <end position="81"/>
    </location>
</feature>
<dbReference type="InterPro" id="IPR021878">
    <property type="entry name" value="TgpA_N"/>
</dbReference>
<protein>
    <submittedName>
        <fullName evidence="4">Transglutaminase superfamily protein</fullName>
    </submittedName>
</protein>
<proteinExistence type="predicted"/>
<dbReference type="Proteomes" id="UP000273158">
    <property type="component" value="Unassembled WGS sequence"/>
</dbReference>
<feature type="transmembrane region" description="Helical" evidence="2">
    <location>
        <begin position="124"/>
        <end position="143"/>
    </location>
</feature>
<feature type="transmembrane region" description="Helical" evidence="2">
    <location>
        <begin position="222"/>
        <end position="243"/>
    </location>
</feature>
<dbReference type="EMBL" id="RCDB01000001">
    <property type="protein sequence ID" value="RLK52374.1"/>
    <property type="molecule type" value="Genomic_DNA"/>
</dbReference>
<dbReference type="RefSeq" id="WP_121057028.1">
    <property type="nucleotide sequence ID" value="NZ_RCDB01000001.1"/>
</dbReference>
<feature type="transmembrane region" description="Helical" evidence="2">
    <location>
        <begin position="174"/>
        <end position="194"/>
    </location>
</feature>
<sequence length="758" mass="79803">MTGRALRLVVLDLTAVALLVSVAVIGFGPTFDGPQYLVAGFGALALGLAIAWAGARLRWGVLPIAGVVIGAYFVFGGAFALPHTTLLGVVPTLETVRELAVGAVTSWKQLLTTVPPVAAADGHLVVPFLLVLVATTIAASLALRARHAAWALVPAAALLAGQILLGVAQIAAPVVQGVVFAVAAVVWLALRHAWENDGAALRVEGGTDADPVAVRGSRTRRLVAGGAVLAVAAGVGVATAAFAQPPVPRFVVRDFIVPPFDIHQYPSPLQSFRALVRDDADQTLFTVDGLPEEARIRYATMDAYTGVVYNVADDGTGSSSAFTPVRSNMSPDVEGATTRLQFAVDGLDGVWLPDAGAVREIDFSGDRAEELRRSAHYNDATGTAVVTSRLAPGDTYTVETVLPTMPSDGALADVAFAPVKLPKQDGIPESLADLASKATADAETPIQRVRALESWLHTEGFFSHGLAGDVLSPSGHGAARISALFAGDQMIGDDEQYAVAMALMANQIGIPARVVMGWYPGEDDETGAVFTATGDNVHSWVEVAFAGYGWLPFDPTPDEDNEPNEQTTQPRANPKPQVLQPPPPAQEPAELPPVIADDRDQEDEKENGVDWLGPVLLYGSLGLGVIALILAPFIVMGVIKGIRRTRRRGAPRSADRISGGWDELVDSAVDFRAPVVAGATRAESAVVVGEAFDQPRVQTLAGLADAEVYGPGEPSDADVEAFWREVDDIVGEMKGSTSVWRRLRARLSLRSLRSGGTR</sequence>
<feature type="domain" description="Transglutaminase-like" evidence="3">
    <location>
        <begin position="486"/>
        <end position="557"/>
    </location>
</feature>
<dbReference type="PANTHER" id="PTHR42736:SF1">
    <property type="entry name" value="PROTEIN-GLUTAMINE GAMMA-GLUTAMYLTRANSFERASE"/>
    <property type="match status" value="1"/>
</dbReference>
<dbReference type="Pfam" id="PF11992">
    <property type="entry name" value="TgpA_N"/>
    <property type="match status" value="1"/>
</dbReference>
<organism evidence="4 5">
    <name type="scientific">Microbacterium telephonicum</name>
    <dbReference type="NCBI Taxonomy" id="1714841"/>
    <lineage>
        <taxon>Bacteria</taxon>
        <taxon>Bacillati</taxon>
        <taxon>Actinomycetota</taxon>
        <taxon>Actinomycetes</taxon>
        <taxon>Micrococcales</taxon>
        <taxon>Microbacteriaceae</taxon>
        <taxon>Microbacterium</taxon>
    </lineage>
</organism>
<evidence type="ECO:0000259" key="3">
    <source>
        <dbReference type="SMART" id="SM00460"/>
    </source>
</evidence>
<evidence type="ECO:0000256" key="1">
    <source>
        <dbReference type="SAM" id="MobiDB-lite"/>
    </source>
</evidence>
<evidence type="ECO:0000313" key="4">
    <source>
        <dbReference type="EMBL" id="RLK52374.1"/>
    </source>
</evidence>
<dbReference type="PANTHER" id="PTHR42736">
    <property type="entry name" value="PROTEIN-GLUTAMINE GAMMA-GLUTAMYLTRANSFERASE"/>
    <property type="match status" value="1"/>
</dbReference>
<name>A0A498C8F9_9MICO</name>
<evidence type="ECO:0000313" key="5">
    <source>
        <dbReference type="Proteomes" id="UP000273158"/>
    </source>
</evidence>
<reference evidence="4 5" key="1">
    <citation type="journal article" date="2015" name="Stand. Genomic Sci.">
        <title>Genomic Encyclopedia of Bacterial and Archaeal Type Strains, Phase III: the genomes of soil and plant-associated and newly described type strains.</title>
        <authorList>
            <person name="Whitman W.B."/>
            <person name="Woyke T."/>
            <person name="Klenk H.P."/>
            <person name="Zhou Y."/>
            <person name="Lilburn T.G."/>
            <person name="Beck B.J."/>
            <person name="De Vos P."/>
            <person name="Vandamme P."/>
            <person name="Eisen J.A."/>
            <person name="Garrity G."/>
            <person name="Hugenholtz P."/>
            <person name="Kyrpides N.C."/>
        </authorList>
    </citation>
    <scope>NUCLEOTIDE SEQUENCE [LARGE SCALE GENOMIC DNA]</scope>
    <source>
        <strain evidence="4 5">S2T63</strain>
    </source>
</reference>
<comment type="caution">
    <text evidence="4">The sequence shown here is derived from an EMBL/GenBank/DDBJ whole genome shotgun (WGS) entry which is preliminary data.</text>
</comment>
<dbReference type="SMART" id="SM00460">
    <property type="entry name" value="TGc"/>
    <property type="match status" value="1"/>
</dbReference>
<feature type="transmembrane region" description="Helical" evidence="2">
    <location>
        <begin position="36"/>
        <end position="54"/>
    </location>
</feature>
<dbReference type="Gene3D" id="3.10.620.30">
    <property type="match status" value="1"/>
</dbReference>
<gene>
    <name evidence="4" type="ORF">C7474_0308</name>
</gene>
<evidence type="ECO:0000256" key="2">
    <source>
        <dbReference type="SAM" id="Phobius"/>
    </source>
</evidence>
<keyword evidence="5" id="KW-1185">Reference proteome</keyword>
<keyword evidence="2" id="KW-0472">Membrane</keyword>
<dbReference type="InterPro" id="IPR002931">
    <property type="entry name" value="Transglutaminase-like"/>
</dbReference>
<dbReference type="InterPro" id="IPR038765">
    <property type="entry name" value="Papain-like_cys_pep_sf"/>
</dbReference>
<dbReference type="InterPro" id="IPR052901">
    <property type="entry name" value="Bact_TGase-like"/>
</dbReference>
<accession>A0A498C8F9</accession>
<feature type="transmembrane region" description="Helical" evidence="2">
    <location>
        <begin position="615"/>
        <end position="639"/>
    </location>
</feature>
<dbReference type="AlphaFoldDB" id="A0A498C8F9"/>
<keyword evidence="2" id="KW-0812">Transmembrane</keyword>
<feature type="transmembrane region" description="Helical" evidence="2">
    <location>
        <begin position="150"/>
        <end position="168"/>
    </location>
</feature>
<dbReference type="Pfam" id="PF01841">
    <property type="entry name" value="Transglut_core"/>
    <property type="match status" value="1"/>
</dbReference>
<dbReference type="SUPFAM" id="SSF54001">
    <property type="entry name" value="Cysteine proteinases"/>
    <property type="match status" value="1"/>
</dbReference>
<keyword evidence="2" id="KW-1133">Transmembrane helix</keyword>
<dbReference type="OrthoDB" id="3651060at2"/>